<dbReference type="Gene3D" id="1.10.238.10">
    <property type="entry name" value="EF-hand"/>
    <property type="match status" value="2"/>
</dbReference>
<keyword evidence="6" id="KW-1185">Reference proteome</keyword>
<accession>A0A835JTC7</accession>
<dbReference type="OrthoDB" id="1881481at2759"/>
<dbReference type="PROSITE" id="PS00018">
    <property type="entry name" value="EF_HAND_1"/>
    <property type="match status" value="1"/>
</dbReference>
<sequence>MKAHSDRTLELQIASSLSRQCKQLRILLVFLKILSLACLYSRQIDVEFVWQEQQAASTSLYVPKGFLTVPVGESEKKRFLVPIFYVNRPLSIKLQSNAEEEFGFDHSKGGLTFPCNEETFIDLRLLWKRMAVHSSKNLYIQTQTQPSNSTRPAQLAPKKHLSNHLVSHSSLKSNMGIRLPFMIISAKHVIKGKSLHGRDQLDVPKGHVAVYVGEMQKKRFVVPISYLSHPSFRVLLNRAEEEFGFNPPMGEKMPSSSLPLDCKPHHEFKRKKRQSFTILWAISGLTWVSDSFTSRIRVIVRNSKDAAELILIELNKATSQVMCDASLSEEIHVLVSHLHESLTTSLDDPQTLKKILKHQSLLGRNHSNVPKGHVAVYVGELQKKRFVVPISYINHPSFLTLLNRAEEEFGFNHPMGGLTIPCREDAFVDLACRLHDSYTRKNKAEELTGKAEKKGKRLEELMEKRAEGSSSASTEKMNTSGGNGQVLDGSGIMELVGNEEVLGSYVDHKFQELDRDRDGKLSLKELEPAVADIGAALGLPAQGSSPDSDHIYTEVLNEFTHGKQEKVSKTEFKEVLSDILLGMASGLKRDPIVILRIDGEDLLEFINGPDYEAEMALLFSQLDSPDGSSLHDHIVKVLEQLTVDQGMPPSSDSWVMSNLVERALQSCTVQDHGKPLSQETFLVEFKKVAESVAQHLKEQPVIVAHCENTFDGSGIKRLLCNKFELDKTLNTATENAPKDRNGKISKEYLRVALDAIAPSAGLPPFGAIHEMDEVIGEVFKMMNADDGKLVKEDEFKKMLTEIMGSIMLQLECNPVSISSNTVVHEPLASSTTLLPPSS</sequence>
<evidence type="ECO:0000313" key="6">
    <source>
        <dbReference type="Proteomes" id="UP000657918"/>
    </source>
</evidence>
<dbReference type="Pfam" id="PF13499">
    <property type="entry name" value="EF-hand_7"/>
    <property type="match status" value="1"/>
</dbReference>
<dbReference type="PANTHER" id="PTHR34574">
    <property type="entry name" value="CALCIUM-BINDING EF-HAND FAMILY PROTEIN-RELATED"/>
    <property type="match status" value="1"/>
</dbReference>
<dbReference type="SMART" id="SM00054">
    <property type="entry name" value="EFh"/>
    <property type="match status" value="3"/>
</dbReference>
<dbReference type="InterPro" id="IPR011992">
    <property type="entry name" value="EF-hand-dom_pair"/>
</dbReference>
<dbReference type="SUPFAM" id="SSF47473">
    <property type="entry name" value="EF-hand"/>
    <property type="match status" value="1"/>
</dbReference>
<dbReference type="PROSITE" id="PS50222">
    <property type="entry name" value="EF_HAND_2"/>
    <property type="match status" value="1"/>
</dbReference>
<dbReference type="InterPro" id="IPR002048">
    <property type="entry name" value="EF_hand_dom"/>
</dbReference>
<comment type="similarity">
    <text evidence="1">Belongs to the ARG7 family.</text>
</comment>
<dbReference type="GO" id="GO:0005509">
    <property type="term" value="F:calcium ion binding"/>
    <property type="evidence" value="ECO:0007669"/>
    <property type="project" value="InterPro"/>
</dbReference>
<feature type="domain" description="EF-hand" evidence="4">
    <location>
        <begin position="501"/>
        <end position="536"/>
    </location>
</feature>
<feature type="region of interest" description="Disordered" evidence="3">
    <location>
        <begin position="462"/>
        <end position="487"/>
    </location>
</feature>
<feature type="compositionally biased region" description="Polar residues" evidence="3">
    <location>
        <begin position="468"/>
        <end position="480"/>
    </location>
</feature>
<comment type="caution">
    <text evidence="5">The sequence shown here is derived from an EMBL/GenBank/DDBJ whole genome shotgun (WGS) entry which is preliminary data.</text>
</comment>
<dbReference type="GO" id="GO:0009733">
    <property type="term" value="P:response to auxin"/>
    <property type="evidence" value="ECO:0007669"/>
    <property type="project" value="InterPro"/>
</dbReference>
<gene>
    <name evidence="5" type="ORF">SADUNF_Sadunf09G0104000</name>
</gene>
<evidence type="ECO:0000256" key="3">
    <source>
        <dbReference type="SAM" id="MobiDB-lite"/>
    </source>
</evidence>
<reference evidence="5 6" key="1">
    <citation type="submission" date="2020-10" db="EMBL/GenBank/DDBJ databases">
        <title>Plant Genome Project.</title>
        <authorList>
            <person name="Zhang R.-G."/>
        </authorList>
    </citation>
    <scope>NUCLEOTIDE SEQUENCE [LARGE SCALE GENOMIC DNA]</scope>
    <source>
        <strain evidence="5">FAFU-HL-1</strain>
        <tissue evidence="5">Leaf</tissue>
    </source>
</reference>
<evidence type="ECO:0000313" key="5">
    <source>
        <dbReference type="EMBL" id="KAF9676108.1"/>
    </source>
</evidence>
<keyword evidence="2" id="KW-0106">Calcium</keyword>
<dbReference type="AlphaFoldDB" id="A0A835JTC7"/>
<dbReference type="Pfam" id="PF02519">
    <property type="entry name" value="Auxin_inducible"/>
    <property type="match status" value="3"/>
</dbReference>
<dbReference type="InterPro" id="IPR018247">
    <property type="entry name" value="EF_Hand_1_Ca_BS"/>
</dbReference>
<name>A0A835JTC7_9ROSI</name>
<proteinExistence type="inferred from homology"/>
<protein>
    <recommendedName>
        <fullName evidence="4">EF-hand domain-containing protein</fullName>
    </recommendedName>
</protein>
<organism evidence="5 6">
    <name type="scientific">Salix dunnii</name>
    <dbReference type="NCBI Taxonomy" id="1413687"/>
    <lineage>
        <taxon>Eukaryota</taxon>
        <taxon>Viridiplantae</taxon>
        <taxon>Streptophyta</taxon>
        <taxon>Embryophyta</taxon>
        <taxon>Tracheophyta</taxon>
        <taxon>Spermatophyta</taxon>
        <taxon>Magnoliopsida</taxon>
        <taxon>eudicotyledons</taxon>
        <taxon>Gunneridae</taxon>
        <taxon>Pentapetalae</taxon>
        <taxon>rosids</taxon>
        <taxon>fabids</taxon>
        <taxon>Malpighiales</taxon>
        <taxon>Salicaceae</taxon>
        <taxon>Saliceae</taxon>
        <taxon>Salix</taxon>
    </lineage>
</organism>
<evidence type="ECO:0000259" key="4">
    <source>
        <dbReference type="PROSITE" id="PS50222"/>
    </source>
</evidence>
<dbReference type="EMBL" id="JADGMS010000009">
    <property type="protein sequence ID" value="KAF9676108.1"/>
    <property type="molecule type" value="Genomic_DNA"/>
</dbReference>
<dbReference type="Proteomes" id="UP000657918">
    <property type="component" value="Unassembled WGS sequence"/>
</dbReference>
<dbReference type="InterPro" id="IPR003676">
    <property type="entry name" value="SAUR_fam"/>
</dbReference>
<evidence type="ECO:0000256" key="1">
    <source>
        <dbReference type="ARBA" id="ARBA00006974"/>
    </source>
</evidence>
<evidence type="ECO:0000256" key="2">
    <source>
        <dbReference type="ARBA" id="ARBA00022837"/>
    </source>
</evidence>
<dbReference type="PANTHER" id="PTHR34574:SF13">
    <property type="entry name" value="EF-HAND DOMAIN-CONTAINING PROTEIN"/>
    <property type="match status" value="1"/>
</dbReference>